<dbReference type="InterPro" id="IPR036063">
    <property type="entry name" value="Smr_dom_sf"/>
</dbReference>
<dbReference type="Pfam" id="PF01713">
    <property type="entry name" value="Smr"/>
    <property type="match status" value="1"/>
</dbReference>
<dbReference type="SUPFAM" id="SSF160443">
    <property type="entry name" value="SMR domain-like"/>
    <property type="match status" value="1"/>
</dbReference>
<feature type="domain" description="Smr" evidence="2">
    <location>
        <begin position="9"/>
        <end position="88"/>
    </location>
</feature>
<feature type="region of interest" description="Disordered" evidence="1">
    <location>
        <begin position="74"/>
        <end position="97"/>
    </location>
</feature>
<evidence type="ECO:0000256" key="1">
    <source>
        <dbReference type="SAM" id="MobiDB-lite"/>
    </source>
</evidence>
<comment type="caution">
    <text evidence="3">The sequence shown here is derived from an EMBL/GenBank/DDBJ whole genome shotgun (WGS) entry which is preliminary data.</text>
</comment>
<dbReference type="InterPro" id="IPR002625">
    <property type="entry name" value="Smr_dom"/>
</dbReference>
<evidence type="ECO:0000313" key="3">
    <source>
        <dbReference type="EMBL" id="MEK9500556.1"/>
    </source>
</evidence>
<dbReference type="SMART" id="SM00463">
    <property type="entry name" value="SMR"/>
    <property type="match status" value="1"/>
</dbReference>
<organism evidence="3 4">
    <name type="scientific">Gaopeijia maritima</name>
    <dbReference type="NCBI Taxonomy" id="3119007"/>
    <lineage>
        <taxon>Bacteria</taxon>
        <taxon>Pseudomonadati</taxon>
        <taxon>Gemmatimonadota</taxon>
        <taxon>Longimicrobiia</taxon>
        <taxon>Gaopeijiales</taxon>
        <taxon>Gaopeijiaceae</taxon>
        <taxon>Gaopeijia</taxon>
    </lineage>
</organism>
<evidence type="ECO:0000313" key="4">
    <source>
        <dbReference type="Proteomes" id="UP001484239"/>
    </source>
</evidence>
<gene>
    <name evidence="3" type="ORF">WI372_06175</name>
</gene>
<dbReference type="Gene3D" id="3.30.1370.110">
    <property type="match status" value="1"/>
</dbReference>
<reference evidence="3 4" key="1">
    <citation type="submission" date="2024-02" db="EMBL/GenBank/DDBJ databases">
        <title>A novel Gemmatimonadota bacterium.</title>
        <authorList>
            <person name="Du Z.-J."/>
            <person name="Ye Y.-Q."/>
        </authorList>
    </citation>
    <scope>NUCLEOTIDE SEQUENCE [LARGE SCALE GENOMIC DNA]</scope>
    <source>
        <strain evidence="3 4">DH-20</strain>
    </source>
</reference>
<keyword evidence="4" id="KW-1185">Reference proteome</keyword>
<accession>A0ABU9E7R9</accession>
<dbReference type="EMBL" id="JBBHLI010000002">
    <property type="protein sequence ID" value="MEK9500556.1"/>
    <property type="molecule type" value="Genomic_DNA"/>
</dbReference>
<feature type="compositionally biased region" description="Basic residues" evidence="1">
    <location>
        <begin position="85"/>
        <end position="97"/>
    </location>
</feature>
<proteinExistence type="predicted"/>
<evidence type="ECO:0000259" key="2">
    <source>
        <dbReference type="PROSITE" id="PS50828"/>
    </source>
</evidence>
<dbReference type="Proteomes" id="UP001484239">
    <property type="component" value="Unassembled WGS sequence"/>
</dbReference>
<dbReference type="PROSITE" id="PS50828">
    <property type="entry name" value="SMR"/>
    <property type="match status" value="1"/>
</dbReference>
<name>A0ABU9E7R9_9BACT</name>
<sequence>MAAWPVATLDLHGCTAAEAERRVDGFLRQHTRSSPGEVIEIITGKGTRSEGRPVLPGLVRECLDGRWRRSVSDWAGTPGGGSVKVRLRGRRRGGTEG</sequence>
<protein>
    <submittedName>
        <fullName evidence="3">Smr/MutS family protein</fullName>
    </submittedName>
</protein>
<dbReference type="RefSeq" id="WP_405274674.1">
    <property type="nucleotide sequence ID" value="NZ_CP144380.1"/>
</dbReference>